<protein>
    <submittedName>
        <fullName evidence="3">Secreted protein</fullName>
    </submittedName>
</protein>
<accession>A0A0M3I7L3</accession>
<evidence type="ECO:0000313" key="2">
    <source>
        <dbReference type="Proteomes" id="UP000036681"/>
    </source>
</evidence>
<sequence>MSVMRQLVLVFVFLCVISSIAADVTMQPKVFFTSFALCVRSASTNVSSFIGQGHVYISVQPDQSPYFLNRIRQPQYASLQNATQTCDRLRRSKVVVHGWFKCTSVTFRTWIVVENCENSQLKNLMGYAFILAL</sequence>
<evidence type="ECO:0000256" key="1">
    <source>
        <dbReference type="SAM" id="SignalP"/>
    </source>
</evidence>
<organism evidence="2 3">
    <name type="scientific">Ascaris lumbricoides</name>
    <name type="common">Giant roundworm</name>
    <dbReference type="NCBI Taxonomy" id="6252"/>
    <lineage>
        <taxon>Eukaryota</taxon>
        <taxon>Metazoa</taxon>
        <taxon>Ecdysozoa</taxon>
        <taxon>Nematoda</taxon>
        <taxon>Chromadorea</taxon>
        <taxon>Rhabditida</taxon>
        <taxon>Spirurina</taxon>
        <taxon>Ascaridomorpha</taxon>
        <taxon>Ascaridoidea</taxon>
        <taxon>Ascarididae</taxon>
        <taxon>Ascaris</taxon>
    </lineage>
</organism>
<reference evidence="3" key="1">
    <citation type="submission" date="2017-02" db="UniProtKB">
        <authorList>
            <consortium name="WormBaseParasite"/>
        </authorList>
    </citation>
    <scope>IDENTIFICATION</scope>
</reference>
<proteinExistence type="predicted"/>
<name>A0A0M3I7L3_ASCLU</name>
<feature type="chain" id="PRO_5005656945" evidence="1">
    <location>
        <begin position="23"/>
        <end position="133"/>
    </location>
</feature>
<keyword evidence="2" id="KW-1185">Reference proteome</keyword>
<dbReference type="AlphaFoldDB" id="A0A0M3I7L3"/>
<evidence type="ECO:0000313" key="3">
    <source>
        <dbReference type="WBParaSite" id="ALUE_0001319701-mRNA-1"/>
    </source>
</evidence>
<dbReference type="WBParaSite" id="ALUE_0001319701-mRNA-1">
    <property type="protein sequence ID" value="ALUE_0001319701-mRNA-1"/>
    <property type="gene ID" value="ALUE_0001319701"/>
</dbReference>
<keyword evidence="1" id="KW-0732">Signal</keyword>
<feature type="signal peptide" evidence="1">
    <location>
        <begin position="1"/>
        <end position="22"/>
    </location>
</feature>
<dbReference type="Proteomes" id="UP000036681">
    <property type="component" value="Unplaced"/>
</dbReference>